<evidence type="ECO:0000313" key="3">
    <source>
        <dbReference type="EMBL" id="MZI93451.1"/>
    </source>
</evidence>
<feature type="compositionally biased region" description="Basic residues" evidence="1">
    <location>
        <begin position="204"/>
        <end position="223"/>
    </location>
</feature>
<comment type="caution">
    <text evidence="3">The sequence shown here is derived from an EMBL/GenBank/DDBJ whole genome shotgun (WGS) entry which is preliminary data.</text>
</comment>
<accession>A0A7X4LKU8</accession>
<dbReference type="GO" id="GO:0000150">
    <property type="term" value="F:DNA strand exchange activity"/>
    <property type="evidence" value="ECO:0007669"/>
    <property type="project" value="InterPro"/>
</dbReference>
<name>A0A7X4LKU8_9VIBR</name>
<dbReference type="Proteomes" id="UP000462621">
    <property type="component" value="Unassembled WGS sequence"/>
</dbReference>
<dbReference type="EMBL" id="WEKT01000013">
    <property type="protein sequence ID" value="MZI93451.1"/>
    <property type="molecule type" value="Genomic_DNA"/>
</dbReference>
<proteinExistence type="predicted"/>
<gene>
    <name evidence="3" type="ORF">F9817_09595</name>
</gene>
<feature type="region of interest" description="Disordered" evidence="1">
    <location>
        <begin position="183"/>
        <end position="285"/>
    </location>
</feature>
<reference evidence="3 4" key="1">
    <citation type="submission" date="2019-10" db="EMBL/GenBank/DDBJ databases">
        <title>Vibrio sp. nov. isolated from a shrimp pond.</title>
        <authorList>
            <person name="Gomez-Gil B."/>
            <person name="Enciso-Ibarra J."/>
            <person name="Enciso-Ibarra K."/>
            <person name="Bolan-Mejia C."/>
        </authorList>
    </citation>
    <scope>NUCLEOTIDE SEQUENCE [LARGE SCALE GENOMIC DNA]</scope>
    <source>
        <strain evidence="3 4">CAIM 722</strain>
    </source>
</reference>
<dbReference type="PROSITE" id="PS51736">
    <property type="entry name" value="RECOMBINASES_3"/>
    <property type="match status" value="1"/>
</dbReference>
<dbReference type="Gene3D" id="3.40.50.1390">
    <property type="entry name" value="Resolvase, N-terminal catalytic domain"/>
    <property type="match status" value="1"/>
</dbReference>
<sequence>MSHCYGYIRVSPKIKDIDSRIEALKTQYQDIELFVETGIKGGVPLSERPKFQELDAKLENGDELVVWWIDELGKEFSHCLNNIKTLIDKGITIKSNVESLEFKLNDNISDALIKMLKGYAESEKHRRLFAAELGRRALKQEPGHWKEKFRGRQKNEGQHQEIAQALFEGKTLQAVADETGASLSTVKRVKAKIKQQDELGTLRGRGHGGRGHGGKGHGGRGHGSRGDGSRGDGSRGDGSRGDGSRDHGKGMGHEKGRGHKMYGEGKGRRRGQGKIVPETESTESE</sequence>
<dbReference type="AlphaFoldDB" id="A0A7X4LKU8"/>
<dbReference type="SMART" id="SM00857">
    <property type="entry name" value="Resolvase"/>
    <property type="match status" value="1"/>
</dbReference>
<dbReference type="CDD" id="cd03768">
    <property type="entry name" value="SR_ResInv"/>
    <property type="match status" value="1"/>
</dbReference>
<keyword evidence="4" id="KW-1185">Reference proteome</keyword>
<dbReference type="InterPro" id="IPR036162">
    <property type="entry name" value="Resolvase-like_N_sf"/>
</dbReference>
<dbReference type="SUPFAM" id="SSF53041">
    <property type="entry name" value="Resolvase-like"/>
    <property type="match status" value="1"/>
</dbReference>
<organism evidence="3 4">
    <name type="scientific">Vibrio eleionomae</name>
    <dbReference type="NCBI Taxonomy" id="2653505"/>
    <lineage>
        <taxon>Bacteria</taxon>
        <taxon>Pseudomonadati</taxon>
        <taxon>Pseudomonadota</taxon>
        <taxon>Gammaproteobacteria</taxon>
        <taxon>Vibrionales</taxon>
        <taxon>Vibrionaceae</taxon>
        <taxon>Vibrio</taxon>
    </lineage>
</organism>
<evidence type="ECO:0000259" key="2">
    <source>
        <dbReference type="PROSITE" id="PS51736"/>
    </source>
</evidence>
<dbReference type="GO" id="GO:0003677">
    <property type="term" value="F:DNA binding"/>
    <property type="evidence" value="ECO:0007669"/>
    <property type="project" value="InterPro"/>
</dbReference>
<feature type="compositionally biased region" description="Basic and acidic residues" evidence="1">
    <location>
        <begin position="224"/>
        <end position="266"/>
    </location>
</feature>
<dbReference type="RefSeq" id="WP_161154877.1">
    <property type="nucleotide sequence ID" value="NZ_WEKT01000013.1"/>
</dbReference>
<dbReference type="InterPro" id="IPR006119">
    <property type="entry name" value="Resolv_N"/>
</dbReference>
<feature type="domain" description="Resolvase/invertase-type recombinase catalytic" evidence="2">
    <location>
        <begin position="3"/>
        <end position="142"/>
    </location>
</feature>
<dbReference type="Pfam" id="PF00239">
    <property type="entry name" value="Resolvase"/>
    <property type="match status" value="1"/>
</dbReference>
<protein>
    <submittedName>
        <fullName evidence="3">Recombinase family protein</fullName>
    </submittedName>
</protein>
<evidence type="ECO:0000313" key="4">
    <source>
        <dbReference type="Proteomes" id="UP000462621"/>
    </source>
</evidence>
<evidence type="ECO:0000256" key="1">
    <source>
        <dbReference type="SAM" id="MobiDB-lite"/>
    </source>
</evidence>